<dbReference type="Proteomes" id="UP001234178">
    <property type="component" value="Unassembled WGS sequence"/>
</dbReference>
<sequence>MDNNFLIDELVLFRPFNDLSKQSQSRLSSAEFVTNAIKCRTSNFTFKSISGSEALAIPNNNKRRPNNVGRVLSEIERGVALTT</sequence>
<organism evidence="1 2">
    <name type="scientific">Daphnia magna</name>
    <dbReference type="NCBI Taxonomy" id="35525"/>
    <lineage>
        <taxon>Eukaryota</taxon>
        <taxon>Metazoa</taxon>
        <taxon>Ecdysozoa</taxon>
        <taxon>Arthropoda</taxon>
        <taxon>Crustacea</taxon>
        <taxon>Branchiopoda</taxon>
        <taxon>Diplostraca</taxon>
        <taxon>Cladocera</taxon>
        <taxon>Anomopoda</taxon>
        <taxon>Daphniidae</taxon>
        <taxon>Daphnia</taxon>
    </lineage>
</organism>
<keyword evidence="2" id="KW-1185">Reference proteome</keyword>
<comment type="caution">
    <text evidence="1">The sequence shown here is derived from an EMBL/GenBank/DDBJ whole genome shotgun (WGS) entry which is preliminary data.</text>
</comment>
<protein>
    <submittedName>
        <fullName evidence="1">Uncharacterized protein</fullName>
    </submittedName>
</protein>
<evidence type="ECO:0000313" key="2">
    <source>
        <dbReference type="Proteomes" id="UP001234178"/>
    </source>
</evidence>
<dbReference type="EMBL" id="JAOYFB010000040">
    <property type="protein sequence ID" value="KAK4036084.1"/>
    <property type="molecule type" value="Genomic_DNA"/>
</dbReference>
<proteinExistence type="predicted"/>
<accession>A0ABR0B307</accession>
<name>A0ABR0B307_9CRUS</name>
<evidence type="ECO:0000313" key="1">
    <source>
        <dbReference type="EMBL" id="KAK4036084.1"/>
    </source>
</evidence>
<reference evidence="1 2" key="1">
    <citation type="journal article" date="2023" name="Nucleic Acids Res.">
        <title>The hologenome of Daphnia magna reveals possible DNA methylation and microbiome-mediated evolution of the host genome.</title>
        <authorList>
            <person name="Chaturvedi A."/>
            <person name="Li X."/>
            <person name="Dhandapani V."/>
            <person name="Marshall H."/>
            <person name="Kissane S."/>
            <person name="Cuenca-Cambronero M."/>
            <person name="Asole G."/>
            <person name="Calvet F."/>
            <person name="Ruiz-Romero M."/>
            <person name="Marangio P."/>
            <person name="Guigo R."/>
            <person name="Rago D."/>
            <person name="Mirbahai L."/>
            <person name="Eastwood N."/>
            <person name="Colbourne J.K."/>
            <person name="Zhou J."/>
            <person name="Mallon E."/>
            <person name="Orsini L."/>
        </authorList>
    </citation>
    <scope>NUCLEOTIDE SEQUENCE [LARGE SCALE GENOMIC DNA]</scope>
    <source>
        <strain evidence="1">LRV0_1</strain>
    </source>
</reference>
<gene>
    <name evidence="1" type="ORF">OUZ56_028154</name>
</gene>